<name>A0A852X7V6_9MICO</name>
<evidence type="ECO:0000313" key="5">
    <source>
        <dbReference type="EMBL" id="NYG38497.1"/>
    </source>
</evidence>
<keyword evidence="2 5" id="KW-0808">Transferase</keyword>
<evidence type="ECO:0000256" key="1">
    <source>
        <dbReference type="ARBA" id="ARBA00022603"/>
    </source>
</evidence>
<reference evidence="5 6" key="1">
    <citation type="submission" date="2020-07" db="EMBL/GenBank/DDBJ databases">
        <title>Sequencing the genomes of 1000 actinobacteria strains.</title>
        <authorList>
            <person name="Klenk H.-P."/>
        </authorList>
    </citation>
    <scope>NUCLEOTIDE SEQUENCE [LARGE SCALE GENOMIC DNA]</scope>
    <source>
        <strain evidence="5 6">DSM 24723</strain>
    </source>
</reference>
<proteinExistence type="predicted"/>
<dbReference type="Proteomes" id="UP000592181">
    <property type="component" value="Unassembled WGS sequence"/>
</dbReference>
<gene>
    <name evidence="5" type="ORF">BJY28_002966</name>
</gene>
<dbReference type="Gene3D" id="3.40.50.150">
    <property type="entry name" value="Vaccinia Virus protein VP39"/>
    <property type="match status" value="1"/>
</dbReference>
<dbReference type="InterPro" id="IPR041698">
    <property type="entry name" value="Methyltransf_25"/>
</dbReference>
<evidence type="ECO:0000313" key="6">
    <source>
        <dbReference type="Proteomes" id="UP000592181"/>
    </source>
</evidence>
<protein>
    <submittedName>
        <fullName evidence="5">SAM-dependent methyltransferase</fullName>
    </submittedName>
</protein>
<keyword evidence="1 5" id="KW-0489">Methyltransferase</keyword>
<dbReference type="EMBL" id="JACBZX010000001">
    <property type="protein sequence ID" value="NYG38497.1"/>
    <property type="molecule type" value="Genomic_DNA"/>
</dbReference>
<organism evidence="5 6">
    <name type="scientific">Janibacter alkaliphilus</name>
    <dbReference type="NCBI Taxonomy" id="1069963"/>
    <lineage>
        <taxon>Bacteria</taxon>
        <taxon>Bacillati</taxon>
        <taxon>Actinomycetota</taxon>
        <taxon>Actinomycetes</taxon>
        <taxon>Micrococcales</taxon>
        <taxon>Intrasporangiaceae</taxon>
        <taxon>Janibacter</taxon>
    </lineage>
</organism>
<dbReference type="RefSeq" id="WP_246313426.1">
    <property type="nucleotide sequence ID" value="NZ_JACBZX010000001.1"/>
</dbReference>
<dbReference type="GO" id="GO:0032259">
    <property type="term" value="P:methylation"/>
    <property type="evidence" value="ECO:0007669"/>
    <property type="project" value="UniProtKB-KW"/>
</dbReference>
<evidence type="ECO:0000256" key="2">
    <source>
        <dbReference type="ARBA" id="ARBA00022679"/>
    </source>
</evidence>
<keyword evidence="6" id="KW-1185">Reference proteome</keyword>
<comment type="caution">
    <text evidence="5">The sequence shown here is derived from an EMBL/GenBank/DDBJ whole genome shotgun (WGS) entry which is preliminary data.</text>
</comment>
<dbReference type="SUPFAM" id="SSF53335">
    <property type="entry name" value="S-adenosyl-L-methionine-dependent methyltransferases"/>
    <property type="match status" value="1"/>
</dbReference>
<evidence type="ECO:0000256" key="3">
    <source>
        <dbReference type="SAM" id="MobiDB-lite"/>
    </source>
</evidence>
<sequence length="269" mass="29664">MQPTSASERDVSPASASGQMLEPETARAWVESWDRQQATFFDDREERFQAVLDVLEHTLDRPDPLVLDLGCGPGSLTSRLLARFPQARVIAVDMDPLLLGLARAVLDERASVQQLDLRDEGWLERLALDRAPDAVVSSTALHWLDRPELQSVLRGAAAALRPSGVLVDADHIPLGDDSRLVDLESHLTRRSAERYEDEGALGWQQWWDAVAAAPELADLMAERATAALEHEVQHRAVVQDYLDALTEGGCRSVGVVRQVGDDRVLVGLR</sequence>
<evidence type="ECO:0000259" key="4">
    <source>
        <dbReference type="Pfam" id="PF13649"/>
    </source>
</evidence>
<dbReference type="PANTHER" id="PTHR43861">
    <property type="entry name" value="TRANS-ACONITATE 2-METHYLTRANSFERASE-RELATED"/>
    <property type="match status" value="1"/>
</dbReference>
<dbReference type="InterPro" id="IPR029063">
    <property type="entry name" value="SAM-dependent_MTases_sf"/>
</dbReference>
<feature type="region of interest" description="Disordered" evidence="3">
    <location>
        <begin position="1"/>
        <end position="23"/>
    </location>
</feature>
<dbReference type="GO" id="GO:0008168">
    <property type="term" value="F:methyltransferase activity"/>
    <property type="evidence" value="ECO:0007669"/>
    <property type="project" value="UniProtKB-KW"/>
</dbReference>
<dbReference type="Pfam" id="PF13649">
    <property type="entry name" value="Methyltransf_25"/>
    <property type="match status" value="1"/>
</dbReference>
<dbReference type="AlphaFoldDB" id="A0A852X7V6"/>
<dbReference type="CDD" id="cd02440">
    <property type="entry name" value="AdoMet_MTases"/>
    <property type="match status" value="1"/>
</dbReference>
<feature type="domain" description="Methyltransferase" evidence="4">
    <location>
        <begin position="66"/>
        <end position="164"/>
    </location>
</feature>
<dbReference type="PANTHER" id="PTHR43861:SF1">
    <property type="entry name" value="TRANS-ACONITATE 2-METHYLTRANSFERASE"/>
    <property type="match status" value="1"/>
</dbReference>
<accession>A0A852X7V6</accession>